<evidence type="ECO:0000313" key="3">
    <source>
        <dbReference type="Proteomes" id="UP000601435"/>
    </source>
</evidence>
<name>A0A812RAR0_9DINO</name>
<accession>A0A812RAR0</accession>
<dbReference type="Proteomes" id="UP000601435">
    <property type="component" value="Unassembled WGS sequence"/>
</dbReference>
<evidence type="ECO:0000313" key="2">
    <source>
        <dbReference type="EMBL" id="CAE7429266.1"/>
    </source>
</evidence>
<feature type="region of interest" description="Disordered" evidence="1">
    <location>
        <begin position="1"/>
        <end position="93"/>
    </location>
</feature>
<sequence>MSTRGQGRGRGSCVSRGRGTQGASVQNLAGTNIHSLSAAPGRPGRGRGQPSAASGSSAASGYQSTGEILGTGSGPNVEMLPSGPHAGESFQMVSQSDPEYCQWVLAQDGLDQLEEGLQQFANFLKFQAEKQKDADALRAARLARFS</sequence>
<protein>
    <submittedName>
        <fullName evidence="2">Uncharacterized protein</fullName>
    </submittedName>
</protein>
<feature type="compositionally biased region" description="Low complexity" evidence="1">
    <location>
        <begin position="37"/>
        <end position="66"/>
    </location>
</feature>
<evidence type="ECO:0000256" key="1">
    <source>
        <dbReference type="SAM" id="MobiDB-lite"/>
    </source>
</evidence>
<feature type="compositionally biased region" description="Gly residues" evidence="1">
    <location>
        <begin position="1"/>
        <end position="10"/>
    </location>
</feature>
<dbReference type="EMBL" id="CAJNJA010018698">
    <property type="protein sequence ID" value="CAE7429266.1"/>
    <property type="molecule type" value="Genomic_DNA"/>
</dbReference>
<proteinExistence type="predicted"/>
<feature type="compositionally biased region" description="Polar residues" evidence="1">
    <location>
        <begin position="21"/>
        <end position="35"/>
    </location>
</feature>
<dbReference type="AlphaFoldDB" id="A0A812RAR0"/>
<keyword evidence="3" id="KW-1185">Reference proteome</keyword>
<gene>
    <name evidence="2" type="ORF">SNEC2469_LOCUS11782</name>
</gene>
<organism evidence="2 3">
    <name type="scientific">Symbiodinium necroappetens</name>
    <dbReference type="NCBI Taxonomy" id="1628268"/>
    <lineage>
        <taxon>Eukaryota</taxon>
        <taxon>Sar</taxon>
        <taxon>Alveolata</taxon>
        <taxon>Dinophyceae</taxon>
        <taxon>Suessiales</taxon>
        <taxon>Symbiodiniaceae</taxon>
        <taxon>Symbiodinium</taxon>
    </lineage>
</organism>
<comment type="caution">
    <text evidence="2">The sequence shown here is derived from an EMBL/GenBank/DDBJ whole genome shotgun (WGS) entry which is preliminary data.</text>
</comment>
<reference evidence="2" key="1">
    <citation type="submission" date="2021-02" db="EMBL/GenBank/DDBJ databases">
        <authorList>
            <person name="Dougan E. K."/>
            <person name="Rhodes N."/>
            <person name="Thang M."/>
            <person name="Chan C."/>
        </authorList>
    </citation>
    <scope>NUCLEOTIDE SEQUENCE</scope>
</reference>